<feature type="compositionally biased region" description="Low complexity" evidence="1">
    <location>
        <begin position="283"/>
        <end position="292"/>
    </location>
</feature>
<dbReference type="Proteomes" id="UP001287356">
    <property type="component" value="Unassembled WGS sequence"/>
</dbReference>
<feature type="region of interest" description="Disordered" evidence="1">
    <location>
        <begin position="283"/>
        <end position="399"/>
    </location>
</feature>
<keyword evidence="4" id="KW-1185">Reference proteome</keyword>
<keyword evidence="2" id="KW-0812">Transmembrane</keyword>
<feature type="transmembrane region" description="Helical" evidence="2">
    <location>
        <begin position="124"/>
        <end position="145"/>
    </location>
</feature>
<feature type="transmembrane region" description="Helical" evidence="2">
    <location>
        <begin position="82"/>
        <end position="104"/>
    </location>
</feature>
<keyword evidence="2" id="KW-1133">Transmembrane helix</keyword>
<name>A0AAE0ND01_9PEZI</name>
<sequence length="399" mass="43358">MAAEDHTTTKAVQPQPSGELPQSTPQATATEAPPNPPLPSRPVQEQQPLPTLQQLSHDNADLEKPHENAPVKNSRECELVKLLLGTLSLVACAVILGVGLTLGFETAPFRRDDGSIVEVEIGLSFTVVGLAILWLAADFIVTLLSKKREGMPPGAHVAGHLVIWLLAVSAVAFISVFITDLDGDYYYGYDYNRSRNYILEQVLLGFDIVLLVVHFILFCRACVETSRFNAQRQKVIYITVPAQGGPVPYGYYQGQQPAYRQAPYPHAPYPQAPYPQAPYPQASYQQATYQQGVPYPNQPSGYYPPVISDRKSSRYQQSQAPAAPYEYYAPEAPPQTRSSARQSRRGHSSTATPPSASASASASSNTQPQNQPLPQLHHQAPAPVAAPVTVVTPPPVAAE</sequence>
<feature type="transmembrane region" description="Helical" evidence="2">
    <location>
        <begin position="198"/>
        <end position="223"/>
    </location>
</feature>
<feature type="compositionally biased region" description="Low complexity" evidence="1">
    <location>
        <begin position="348"/>
        <end position="391"/>
    </location>
</feature>
<evidence type="ECO:0000313" key="4">
    <source>
        <dbReference type="Proteomes" id="UP001287356"/>
    </source>
</evidence>
<dbReference type="EMBL" id="JAULSN010000002">
    <property type="protein sequence ID" value="KAK3378883.1"/>
    <property type="molecule type" value="Genomic_DNA"/>
</dbReference>
<evidence type="ECO:0000256" key="2">
    <source>
        <dbReference type="SAM" id="Phobius"/>
    </source>
</evidence>
<dbReference type="AlphaFoldDB" id="A0AAE0ND01"/>
<protein>
    <submittedName>
        <fullName evidence="3">Uncharacterized protein</fullName>
    </submittedName>
</protein>
<feature type="region of interest" description="Disordered" evidence="1">
    <location>
        <begin position="1"/>
        <end position="47"/>
    </location>
</feature>
<accession>A0AAE0ND01</accession>
<keyword evidence="2" id="KW-0472">Membrane</keyword>
<evidence type="ECO:0000313" key="3">
    <source>
        <dbReference type="EMBL" id="KAK3378883.1"/>
    </source>
</evidence>
<feature type="compositionally biased region" description="Low complexity" evidence="1">
    <location>
        <begin position="315"/>
        <end position="330"/>
    </location>
</feature>
<gene>
    <name evidence="3" type="ORF">B0T24DRAFT_589496</name>
</gene>
<reference evidence="3" key="1">
    <citation type="journal article" date="2023" name="Mol. Phylogenet. Evol.">
        <title>Genome-scale phylogeny and comparative genomics of the fungal order Sordariales.</title>
        <authorList>
            <person name="Hensen N."/>
            <person name="Bonometti L."/>
            <person name="Westerberg I."/>
            <person name="Brannstrom I.O."/>
            <person name="Guillou S."/>
            <person name="Cros-Aarteil S."/>
            <person name="Calhoun S."/>
            <person name="Haridas S."/>
            <person name="Kuo A."/>
            <person name="Mondo S."/>
            <person name="Pangilinan J."/>
            <person name="Riley R."/>
            <person name="LaButti K."/>
            <person name="Andreopoulos B."/>
            <person name="Lipzen A."/>
            <person name="Chen C."/>
            <person name="Yan M."/>
            <person name="Daum C."/>
            <person name="Ng V."/>
            <person name="Clum A."/>
            <person name="Steindorff A."/>
            <person name="Ohm R.A."/>
            <person name="Martin F."/>
            <person name="Silar P."/>
            <person name="Natvig D.O."/>
            <person name="Lalanne C."/>
            <person name="Gautier V."/>
            <person name="Ament-Velasquez S.L."/>
            <person name="Kruys A."/>
            <person name="Hutchinson M.I."/>
            <person name="Powell A.J."/>
            <person name="Barry K."/>
            <person name="Miller A.N."/>
            <person name="Grigoriev I.V."/>
            <person name="Debuchy R."/>
            <person name="Gladieux P."/>
            <person name="Hiltunen Thoren M."/>
            <person name="Johannesson H."/>
        </authorList>
    </citation>
    <scope>NUCLEOTIDE SEQUENCE</scope>
    <source>
        <strain evidence="3">CBS 958.72</strain>
    </source>
</reference>
<proteinExistence type="predicted"/>
<evidence type="ECO:0000256" key="1">
    <source>
        <dbReference type="SAM" id="MobiDB-lite"/>
    </source>
</evidence>
<feature type="transmembrane region" description="Helical" evidence="2">
    <location>
        <begin position="157"/>
        <end position="178"/>
    </location>
</feature>
<feature type="compositionally biased region" description="Polar residues" evidence="1">
    <location>
        <begin position="9"/>
        <end position="29"/>
    </location>
</feature>
<comment type="caution">
    <text evidence="3">The sequence shown here is derived from an EMBL/GenBank/DDBJ whole genome shotgun (WGS) entry which is preliminary data.</text>
</comment>
<reference evidence="3" key="2">
    <citation type="submission" date="2023-06" db="EMBL/GenBank/DDBJ databases">
        <authorList>
            <consortium name="Lawrence Berkeley National Laboratory"/>
            <person name="Haridas S."/>
            <person name="Hensen N."/>
            <person name="Bonometti L."/>
            <person name="Westerberg I."/>
            <person name="Brannstrom I.O."/>
            <person name="Guillou S."/>
            <person name="Cros-Aarteil S."/>
            <person name="Calhoun S."/>
            <person name="Kuo A."/>
            <person name="Mondo S."/>
            <person name="Pangilinan J."/>
            <person name="Riley R."/>
            <person name="Labutti K."/>
            <person name="Andreopoulos B."/>
            <person name="Lipzen A."/>
            <person name="Chen C."/>
            <person name="Yanf M."/>
            <person name="Daum C."/>
            <person name="Ng V."/>
            <person name="Clum A."/>
            <person name="Steindorff A."/>
            <person name="Ohm R."/>
            <person name="Martin F."/>
            <person name="Silar P."/>
            <person name="Natvig D."/>
            <person name="Lalanne C."/>
            <person name="Gautier V."/>
            <person name="Ament-Velasquez S.L."/>
            <person name="Kruys A."/>
            <person name="Hutchinson M.I."/>
            <person name="Powell A.J."/>
            <person name="Barry K."/>
            <person name="Miller A.N."/>
            <person name="Grigoriev I.V."/>
            <person name="Debuchy R."/>
            <person name="Gladieux P."/>
            <person name="Thoren M.H."/>
            <person name="Johannesson H."/>
        </authorList>
    </citation>
    <scope>NUCLEOTIDE SEQUENCE</scope>
    <source>
        <strain evidence="3">CBS 958.72</strain>
    </source>
</reference>
<organism evidence="3 4">
    <name type="scientific">Lasiosphaeria ovina</name>
    <dbReference type="NCBI Taxonomy" id="92902"/>
    <lineage>
        <taxon>Eukaryota</taxon>
        <taxon>Fungi</taxon>
        <taxon>Dikarya</taxon>
        <taxon>Ascomycota</taxon>
        <taxon>Pezizomycotina</taxon>
        <taxon>Sordariomycetes</taxon>
        <taxon>Sordariomycetidae</taxon>
        <taxon>Sordariales</taxon>
        <taxon>Lasiosphaeriaceae</taxon>
        <taxon>Lasiosphaeria</taxon>
    </lineage>
</organism>